<dbReference type="InterPro" id="IPR052155">
    <property type="entry name" value="Biofilm_reg_signaling"/>
</dbReference>
<dbReference type="SUPFAM" id="SSF63829">
    <property type="entry name" value="Calcium-dependent phosphotriesterase"/>
    <property type="match status" value="3"/>
</dbReference>
<evidence type="ECO:0000259" key="3">
    <source>
        <dbReference type="PROSITE" id="PS50887"/>
    </source>
</evidence>
<dbReference type="Pfam" id="PF07494">
    <property type="entry name" value="Reg_prop"/>
    <property type="match status" value="1"/>
</dbReference>
<organism evidence="4 5">
    <name type="scientific">Shewanella japonica</name>
    <dbReference type="NCBI Taxonomy" id="93973"/>
    <lineage>
        <taxon>Bacteria</taxon>
        <taxon>Pseudomonadati</taxon>
        <taxon>Pseudomonadota</taxon>
        <taxon>Gammaproteobacteria</taxon>
        <taxon>Alteromonadales</taxon>
        <taxon>Shewanellaceae</taxon>
        <taxon>Shewanella</taxon>
    </lineage>
</organism>
<dbReference type="InterPro" id="IPR015943">
    <property type="entry name" value="WD40/YVTN_repeat-like_dom_sf"/>
</dbReference>
<evidence type="ECO:0000313" key="5">
    <source>
        <dbReference type="Proteomes" id="UP000191820"/>
    </source>
</evidence>
<dbReference type="InterPro" id="IPR029787">
    <property type="entry name" value="Nucleotide_cyclase"/>
</dbReference>
<dbReference type="SMART" id="SM00267">
    <property type="entry name" value="GGDEF"/>
    <property type="match status" value="1"/>
</dbReference>
<dbReference type="InterPro" id="IPR043128">
    <property type="entry name" value="Rev_trsase/Diguanyl_cyclase"/>
</dbReference>
<dbReference type="SMART" id="SM00052">
    <property type="entry name" value="EAL"/>
    <property type="match status" value="1"/>
</dbReference>
<dbReference type="SUPFAM" id="SSF55073">
    <property type="entry name" value="Nucleotide cyclase"/>
    <property type="match status" value="1"/>
</dbReference>
<dbReference type="EMBL" id="CP020472">
    <property type="protein sequence ID" value="ARD23399.1"/>
    <property type="molecule type" value="Genomic_DNA"/>
</dbReference>
<dbReference type="InterPro" id="IPR011110">
    <property type="entry name" value="Reg_prop"/>
</dbReference>
<dbReference type="Gene3D" id="2.130.10.10">
    <property type="entry name" value="YVTN repeat-like/Quinoprotein amine dehydrogenase"/>
    <property type="match status" value="3"/>
</dbReference>
<keyword evidence="1" id="KW-0472">Membrane</keyword>
<protein>
    <recommendedName>
        <fullName evidence="6">EAL domain-containing protein</fullName>
    </recommendedName>
</protein>
<dbReference type="Pfam" id="PF07495">
    <property type="entry name" value="Y_Y_Y"/>
    <property type="match status" value="1"/>
</dbReference>
<dbReference type="SUPFAM" id="SSF141868">
    <property type="entry name" value="EAL domain-like"/>
    <property type="match status" value="1"/>
</dbReference>
<dbReference type="Pfam" id="PF00563">
    <property type="entry name" value="EAL"/>
    <property type="match status" value="1"/>
</dbReference>
<keyword evidence="1" id="KW-1133">Transmembrane helix</keyword>
<dbReference type="Gene3D" id="3.30.70.270">
    <property type="match status" value="1"/>
</dbReference>
<evidence type="ECO:0000256" key="1">
    <source>
        <dbReference type="SAM" id="Phobius"/>
    </source>
</evidence>
<dbReference type="PROSITE" id="PS50883">
    <property type="entry name" value="EAL"/>
    <property type="match status" value="1"/>
</dbReference>
<dbReference type="NCBIfam" id="TIGR00254">
    <property type="entry name" value="GGDEF"/>
    <property type="match status" value="1"/>
</dbReference>
<dbReference type="InterPro" id="IPR013783">
    <property type="entry name" value="Ig-like_fold"/>
</dbReference>
<dbReference type="Pfam" id="PF00990">
    <property type="entry name" value="GGDEF"/>
    <property type="match status" value="1"/>
</dbReference>
<dbReference type="InterPro" id="IPR011123">
    <property type="entry name" value="Y_Y_Y"/>
</dbReference>
<evidence type="ECO:0000313" key="4">
    <source>
        <dbReference type="EMBL" id="ARD23399.1"/>
    </source>
</evidence>
<dbReference type="CDD" id="cd01948">
    <property type="entry name" value="EAL"/>
    <property type="match status" value="1"/>
</dbReference>
<name>A0ABN4YLK0_9GAMM</name>
<dbReference type="Gene3D" id="3.20.20.450">
    <property type="entry name" value="EAL domain"/>
    <property type="match status" value="1"/>
</dbReference>
<evidence type="ECO:0008006" key="6">
    <source>
        <dbReference type="Google" id="ProtNLM"/>
    </source>
</evidence>
<dbReference type="CDD" id="cd01949">
    <property type="entry name" value="GGDEF"/>
    <property type="match status" value="1"/>
</dbReference>
<dbReference type="PANTHER" id="PTHR44757:SF2">
    <property type="entry name" value="BIOFILM ARCHITECTURE MAINTENANCE PROTEIN MBAA"/>
    <property type="match status" value="1"/>
</dbReference>
<dbReference type="PANTHER" id="PTHR44757">
    <property type="entry name" value="DIGUANYLATE CYCLASE DGCP"/>
    <property type="match status" value="1"/>
</dbReference>
<sequence>MYQQRDGFIWFGTDTGASRYDGVNFTNFQFSESDKTHISNNYITKIHEDRSGNIWIATEDGLNQLTQDNEIIIHNMISTQSSLGSSWIIEIYEQENGLLWFGTGSGLTQYNPQNKQFTAYSLFDENQAYETSVSGVFSDHNGTIWAVTDYGLATLNTQSNQLEIVKFEGELAKQLDPVIFYGAKKAKNGEIWLGSYRNGLFKLNLETRSINNIHFNKDNPSNQQLPSNHIQSFTFKDDNTLWVTHGKGASRITLDTMSFSHLTHEAFNPNSMPSDYVPIVMVDQSGGVWFGTGNGASLYSNFKQGTRLYRPKPISSELSGNMVYWFDFDKDNNTWISTTKGIDKLRLNKDLISLQPISELTPSMIYSATIDDANTMWISQADGLTVYDIDTERLRHFSNAKDNPHGLPESEFYLALPDNHGNAWITGYLDVGLILFNPDKGILKQLLHHNDNSYAAGGNFTFDKQLLHNGELWLATTNAIYRVNPQTYEVKHLPLGSEAQNIRTVKIYQDENNTVWVASQGLGLVKIEVSDFWSDDLQLEYITKEDGLASNTLKGVTGDGQGHLWITTQSKFAKMHIETQKITKFPSAINHKDSSFSDAAIAFQKDELYIGTNNGAFKIDTRAIKSNQFSPQVHITSALIANEEYIHLNSNHSIDALTLDYEQNMVQFSFAALDFNAPQKNQYRYKLHGFDERWIYSQNISTATYTNLHAGDYRFVVQGSNSDGIWSPLIAELSFTIKKPWWYFAIISLVLVCALLTFLFLLTRYQKVTELKNRANFDTLTGLSNRFRFNTVLEATVNQKHQHAAVAFIDLDYFKEVNDSMGHDIGDELIIQVSKRLSSNLKSDDLLARLGGDEFAIILRNPGELSQLVNIIERLRLAINTGYQIQEHWIKSSASIGVACYPEDGLDAKTLLKHADTAMYAAKQAGRNSAYFFNEALSVALQEKISIKQQLQHALTNDEFELYYQPKICLKTGNIRSFEALLRWFHPEKGLIPPDKFIPEAESNGQIIEIGYWVIKQACITANQWHQEGLLKGSVSVNISPVQLSQPDISEKIEAILVETGFPAEKLELEITESLLIENVETAKKVLNQLHDLKIRLSLDDFGKGYSSLNYLTRFPLNTLKIDKGFIDSFLDNEAAKAVLKNIINLGNDLKMQIIAEGIETEMQLIKLIQYQCHTGQGYIFSPAVNTQSAYKMLTGEMVLLPKFMQNKVG</sequence>
<dbReference type="Gene3D" id="2.60.40.10">
    <property type="entry name" value="Immunoglobulins"/>
    <property type="match status" value="1"/>
</dbReference>
<dbReference type="InterPro" id="IPR000160">
    <property type="entry name" value="GGDEF_dom"/>
</dbReference>
<feature type="transmembrane region" description="Helical" evidence="1">
    <location>
        <begin position="741"/>
        <end position="762"/>
    </location>
</feature>
<reference evidence="4 5" key="1">
    <citation type="submission" date="2017-03" db="EMBL/GenBank/DDBJ databases">
        <title>Genome sequencing of Shewanella japonica KCTC 22435.</title>
        <authorList>
            <person name="Kim K.M."/>
        </authorList>
    </citation>
    <scope>NUCLEOTIDE SEQUENCE [LARGE SCALE GENOMIC DNA]</scope>
    <source>
        <strain evidence="4 5">KCTC 22435</strain>
    </source>
</reference>
<proteinExistence type="predicted"/>
<evidence type="ECO:0000259" key="2">
    <source>
        <dbReference type="PROSITE" id="PS50883"/>
    </source>
</evidence>
<gene>
    <name evidence="4" type="ORF">SJ2017_3130</name>
</gene>
<dbReference type="Proteomes" id="UP000191820">
    <property type="component" value="Chromosome"/>
</dbReference>
<keyword evidence="5" id="KW-1185">Reference proteome</keyword>
<feature type="domain" description="GGDEF" evidence="3">
    <location>
        <begin position="802"/>
        <end position="935"/>
    </location>
</feature>
<dbReference type="PROSITE" id="PS50887">
    <property type="entry name" value="GGDEF"/>
    <property type="match status" value="1"/>
</dbReference>
<keyword evidence="1" id="KW-0812">Transmembrane</keyword>
<dbReference type="InterPro" id="IPR035919">
    <property type="entry name" value="EAL_sf"/>
</dbReference>
<dbReference type="InterPro" id="IPR001633">
    <property type="entry name" value="EAL_dom"/>
</dbReference>
<accession>A0ABN4YLK0</accession>
<feature type="domain" description="EAL" evidence="2">
    <location>
        <begin position="944"/>
        <end position="1198"/>
    </location>
</feature>